<dbReference type="InterPro" id="IPR037150">
    <property type="entry name" value="H-NS_C_dom_sf"/>
</dbReference>
<protein>
    <submittedName>
        <fullName evidence="3">H-NS histone family protein</fullName>
    </submittedName>
</protein>
<organism evidence="3 4">
    <name type="scientific">Methylomonas albis</name>
    <dbReference type="NCBI Taxonomy" id="1854563"/>
    <lineage>
        <taxon>Bacteria</taxon>
        <taxon>Pseudomonadati</taxon>
        <taxon>Pseudomonadota</taxon>
        <taxon>Gammaproteobacteria</taxon>
        <taxon>Methylococcales</taxon>
        <taxon>Methylococcaceae</taxon>
        <taxon>Methylomonas</taxon>
    </lineage>
</organism>
<dbReference type="RefSeq" id="WP_192373018.1">
    <property type="nucleotide sequence ID" value="NZ_CAJHIV010000001.1"/>
</dbReference>
<reference evidence="3 4" key="1">
    <citation type="submission" date="2020-09" db="EMBL/GenBank/DDBJ databases">
        <title>Methylomonas albis sp. nov. and Methylomonas fluvii sp. nov.: Two cold-adapted methanotrophs from the River Elbe and an amended description of Methylovulum psychrotolerans strain Eb1.</title>
        <authorList>
            <person name="Bussmann I.K."/>
            <person name="Klings K.-W."/>
            <person name="Warnstedt J."/>
            <person name="Hoppert M."/>
            <person name="Saborowski A."/>
            <person name="Horn F."/>
            <person name="Liebner S."/>
        </authorList>
    </citation>
    <scope>NUCLEOTIDE SEQUENCE [LARGE SCALE GENOMIC DNA]</scope>
    <source>
        <strain evidence="3 4">EbA</strain>
    </source>
</reference>
<dbReference type="Pfam" id="PF00816">
    <property type="entry name" value="Histone_HNS"/>
    <property type="match status" value="1"/>
</dbReference>
<feature type="region of interest" description="Disordered" evidence="1">
    <location>
        <begin position="66"/>
        <end position="94"/>
    </location>
</feature>
<sequence>MTTKTNANASKLNLEDKSITELQELFASTQLLLEQKQGEIRATAVQKINEIAKEARIKVWIREPKQRDAKAEKLCRNPDDPSQTYNGKGASPKWLKDKVAAGANKDDFLVKADSDSSDKATAESATQA</sequence>
<gene>
    <name evidence="3" type="ORF">IE877_02755</name>
</gene>
<feature type="compositionally biased region" description="Basic and acidic residues" evidence="1">
    <location>
        <begin position="108"/>
        <end position="121"/>
    </location>
</feature>
<evidence type="ECO:0000313" key="3">
    <source>
        <dbReference type="EMBL" id="MBD9354816.1"/>
    </source>
</evidence>
<dbReference type="Gene3D" id="4.10.430.10">
    <property type="entry name" value="Histone-like protein H-NS, C-terminal domain"/>
    <property type="match status" value="1"/>
</dbReference>
<dbReference type="InterPro" id="IPR027444">
    <property type="entry name" value="H-NS_C_dom"/>
</dbReference>
<evidence type="ECO:0000313" key="4">
    <source>
        <dbReference type="Proteomes" id="UP000652176"/>
    </source>
</evidence>
<evidence type="ECO:0000256" key="1">
    <source>
        <dbReference type="SAM" id="MobiDB-lite"/>
    </source>
</evidence>
<dbReference type="EMBL" id="JACXSS010000001">
    <property type="protein sequence ID" value="MBD9354816.1"/>
    <property type="molecule type" value="Genomic_DNA"/>
</dbReference>
<dbReference type="SUPFAM" id="SSF81273">
    <property type="entry name" value="H-NS histone-like proteins"/>
    <property type="match status" value="1"/>
</dbReference>
<keyword evidence="4" id="KW-1185">Reference proteome</keyword>
<comment type="caution">
    <text evidence="3">The sequence shown here is derived from an EMBL/GenBank/DDBJ whole genome shotgun (WGS) entry which is preliminary data.</text>
</comment>
<dbReference type="SMART" id="SM00528">
    <property type="entry name" value="HNS"/>
    <property type="match status" value="1"/>
</dbReference>
<name>A0ABR9CWG2_9GAMM</name>
<feature type="domain" description="DNA-binding protein H-NS-like C-terminal" evidence="2">
    <location>
        <begin position="64"/>
        <end position="110"/>
    </location>
</feature>
<dbReference type="Proteomes" id="UP000652176">
    <property type="component" value="Unassembled WGS sequence"/>
</dbReference>
<proteinExistence type="predicted"/>
<accession>A0ABR9CWG2</accession>
<feature type="compositionally biased region" description="Basic and acidic residues" evidence="1">
    <location>
        <begin position="66"/>
        <end position="79"/>
    </location>
</feature>
<evidence type="ECO:0000259" key="2">
    <source>
        <dbReference type="SMART" id="SM00528"/>
    </source>
</evidence>
<feature type="region of interest" description="Disordered" evidence="1">
    <location>
        <begin position="108"/>
        <end position="128"/>
    </location>
</feature>